<sequence>MENYVEPDISIQYIFIESAEKQVKPINDDQSYLMGFINVFISGEFKNDNMFAFKTQLLNELN</sequence>
<feature type="non-terminal residue" evidence="1">
    <location>
        <position position="62"/>
    </location>
</feature>
<evidence type="ECO:0000313" key="1">
    <source>
        <dbReference type="EMBL" id="GAH37388.1"/>
    </source>
</evidence>
<organism evidence="1">
    <name type="scientific">marine sediment metagenome</name>
    <dbReference type="NCBI Taxonomy" id="412755"/>
    <lineage>
        <taxon>unclassified sequences</taxon>
        <taxon>metagenomes</taxon>
        <taxon>ecological metagenomes</taxon>
    </lineage>
</organism>
<proteinExistence type="predicted"/>
<name>X1GWJ9_9ZZZZ</name>
<accession>X1GWJ9</accession>
<comment type="caution">
    <text evidence="1">The sequence shown here is derived from an EMBL/GenBank/DDBJ whole genome shotgun (WGS) entry which is preliminary data.</text>
</comment>
<reference evidence="1" key="1">
    <citation type="journal article" date="2014" name="Front. Microbiol.">
        <title>High frequency of phylogenetically diverse reductive dehalogenase-homologous genes in deep subseafloor sedimentary metagenomes.</title>
        <authorList>
            <person name="Kawai M."/>
            <person name="Futagami T."/>
            <person name="Toyoda A."/>
            <person name="Takaki Y."/>
            <person name="Nishi S."/>
            <person name="Hori S."/>
            <person name="Arai W."/>
            <person name="Tsubouchi T."/>
            <person name="Morono Y."/>
            <person name="Uchiyama I."/>
            <person name="Ito T."/>
            <person name="Fujiyama A."/>
            <person name="Inagaki F."/>
            <person name="Takami H."/>
        </authorList>
    </citation>
    <scope>NUCLEOTIDE SEQUENCE</scope>
    <source>
        <strain evidence="1">Expedition CK06-06</strain>
    </source>
</reference>
<dbReference type="AlphaFoldDB" id="X1GWJ9"/>
<gene>
    <name evidence="1" type="ORF">S03H2_20473</name>
</gene>
<protein>
    <submittedName>
        <fullName evidence="1">Uncharacterized protein</fullName>
    </submittedName>
</protein>
<dbReference type="EMBL" id="BARU01010796">
    <property type="protein sequence ID" value="GAH37388.1"/>
    <property type="molecule type" value="Genomic_DNA"/>
</dbReference>